<dbReference type="OrthoDB" id="5593012at2759"/>
<dbReference type="EMBL" id="UYYB01110975">
    <property type="protein sequence ID" value="VDM80986.1"/>
    <property type="molecule type" value="Genomic_DNA"/>
</dbReference>
<accession>A0A3P7JCA7</accession>
<dbReference type="Proteomes" id="UP000270094">
    <property type="component" value="Unassembled WGS sequence"/>
</dbReference>
<feature type="domain" description="Dynein heavy chain AAA lid" evidence="1">
    <location>
        <begin position="14"/>
        <end position="77"/>
    </location>
</feature>
<evidence type="ECO:0000313" key="3">
    <source>
        <dbReference type="Proteomes" id="UP000270094"/>
    </source>
</evidence>
<keyword evidence="3" id="KW-1185">Reference proteome</keyword>
<dbReference type="Gene3D" id="1.10.8.720">
    <property type="entry name" value="Region D6 of dynein motor"/>
    <property type="match status" value="1"/>
</dbReference>
<organism evidence="2 3">
    <name type="scientific">Strongylus vulgaris</name>
    <name type="common">Blood worm</name>
    <dbReference type="NCBI Taxonomy" id="40348"/>
    <lineage>
        <taxon>Eukaryota</taxon>
        <taxon>Metazoa</taxon>
        <taxon>Ecdysozoa</taxon>
        <taxon>Nematoda</taxon>
        <taxon>Chromadorea</taxon>
        <taxon>Rhabditida</taxon>
        <taxon>Rhabditina</taxon>
        <taxon>Rhabditomorpha</taxon>
        <taxon>Strongyloidea</taxon>
        <taxon>Strongylidae</taxon>
        <taxon>Strongylus</taxon>
    </lineage>
</organism>
<dbReference type="InterPro" id="IPR042219">
    <property type="entry name" value="AAA_lid_11_sf"/>
</dbReference>
<name>A0A3P7JCA7_STRVU</name>
<reference evidence="2 3" key="1">
    <citation type="submission" date="2018-11" db="EMBL/GenBank/DDBJ databases">
        <authorList>
            <consortium name="Pathogen Informatics"/>
        </authorList>
    </citation>
    <scope>NUCLEOTIDE SEQUENCE [LARGE SCALE GENOMIC DNA]</scope>
</reference>
<protein>
    <recommendedName>
        <fullName evidence="1">Dynein heavy chain AAA lid domain-containing protein</fullName>
    </recommendedName>
</protein>
<dbReference type="AlphaFoldDB" id="A0A3P7JCA7"/>
<dbReference type="Pfam" id="PF18198">
    <property type="entry name" value="AAA_lid_11"/>
    <property type="match status" value="1"/>
</dbReference>
<proteinExistence type="predicted"/>
<sequence>MTTEEERKFPAVMLQRSLKVTFEPPPEADWEFIRGLLMFVIYGGRIENVFDSQVLESYLITFFNAEKVTGRSGQLLAKGIELPALASIQLPNPKESPDPIAEVVSLEFIHAIKLVSF</sequence>
<gene>
    <name evidence="2" type="ORF">SVUK_LOCUS15984</name>
</gene>
<dbReference type="InterPro" id="IPR041658">
    <property type="entry name" value="AAA_lid_11"/>
</dbReference>
<evidence type="ECO:0000313" key="2">
    <source>
        <dbReference type="EMBL" id="VDM80986.1"/>
    </source>
</evidence>
<evidence type="ECO:0000259" key="1">
    <source>
        <dbReference type="Pfam" id="PF18198"/>
    </source>
</evidence>